<organism evidence="1 2">
    <name type="scientific">Melia azedarach</name>
    <name type="common">Chinaberry tree</name>
    <dbReference type="NCBI Taxonomy" id="155640"/>
    <lineage>
        <taxon>Eukaryota</taxon>
        <taxon>Viridiplantae</taxon>
        <taxon>Streptophyta</taxon>
        <taxon>Embryophyta</taxon>
        <taxon>Tracheophyta</taxon>
        <taxon>Spermatophyta</taxon>
        <taxon>Magnoliopsida</taxon>
        <taxon>eudicotyledons</taxon>
        <taxon>Gunneridae</taxon>
        <taxon>Pentapetalae</taxon>
        <taxon>rosids</taxon>
        <taxon>malvids</taxon>
        <taxon>Sapindales</taxon>
        <taxon>Meliaceae</taxon>
        <taxon>Melia</taxon>
    </lineage>
</organism>
<accession>A0ACC1Y876</accession>
<comment type="caution">
    <text evidence="1">The sequence shown here is derived from an EMBL/GenBank/DDBJ whole genome shotgun (WGS) entry which is preliminary data.</text>
</comment>
<proteinExistence type="predicted"/>
<gene>
    <name evidence="1" type="ORF">OWV82_007866</name>
</gene>
<dbReference type="EMBL" id="CM051397">
    <property type="protein sequence ID" value="KAJ4719961.1"/>
    <property type="molecule type" value="Genomic_DNA"/>
</dbReference>
<name>A0ACC1Y876_MELAZ</name>
<dbReference type="Proteomes" id="UP001164539">
    <property type="component" value="Chromosome 4"/>
</dbReference>
<reference evidence="1 2" key="1">
    <citation type="journal article" date="2023" name="Science">
        <title>Complex scaffold remodeling in plant triterpene biosynthesis.</title>
        <authorList>
            <person name="De La Pena R."/>
            <person name="Hodgson H."/>
            <person name="Liu J.C."/>
            <person name="Stephenson M.J."/>
            <person name="Martin A.C."/>
            <person name="Owen C."/>
            <person name="Harkess A."/>
            <person name="Leebens-Mack J."/>
            <person name="Jimenez L.E."/>
            <person name="Osbourn A."/>
            <person name="Sattely E.S."/>
        </authorList>
    </citation>
    <scope>NUCLEOTIDE SEQUENCE [LARGE SCALE GENOMIC DNA]</scope>
    <source>
        <strain evidence="2">cv. JPN11</strain>
        <tissue evidence="1">Leaf</tissue>
    </source>
</reference>
<evidence type="ECO:0000313" key="1">
    <source>
        <dbReference type="EMBL" id="KAJ4719961.1"/>
    </source>
</evidence>
<sequence>MALTRFFFVTCLLLLPLLIIASANDYYSYSSNPDDNKPKSEKEDQGHDKDLGKAESEDRSKSKGDDGYDTKPDIDKKLDQGYDKDLAKAEAYDKSKSKSDDGYDTKPDVDKKLDQGYDKNLEKADSEEKSEDQVYKPKSEDKSKSENYGYDSKPDQDDKSKREDDGYDPKLEEKEKSFLVGIQGLVLCKSGPKYYPIPRAVARITCLGVDENGYEKKSVFNCRGTTDEKGYFFAKLSPLELTNSLKLTECNAFLEKSPSEICKIPTDVKKRVSGALLTSYRILNDNKVKLYSLKPFFFTSENESTPSGY</sequence>
<protein>
    <submittedName>
        <fullName evidence="1">Pollen Ole e 1 allergen/extensin</fullName>
    </submittedName>
</protein>
<evidence type="ECO:0000313" key="2">
    <source>
        <dbReference type="Proteomes" id="UP001164539"/>
    </source>
</evidence>
<keyword evidence="2" id="KW-1185">Reference proteome</keyword>